<dbReference type="RefSeq" id="XP_007377049.1">
    <property type="nucleotide sequence ID" value="XM_007376987.1"/>
</dbReference>
<dbReference type="Proteomes" id="UP000000709">
    <property type="component" value="Unassembled WGS sequence"/>
</dbReference>
<keyword evidence="2" id="KW-1185">Reference proteome</keyword>
<gene>
    <name evidence="1" type="ORF">SPAPADRAFT_52201</name>
</gene>
<protein>
    <submittedName>
        <fullName evidence="1">Uncharacterized protein</fullName>
    </submittedName>
</protein>
<evidence type="ECO:0000313" key="2">
    <source>
        <dbReference type="Proteomes" id="UP000000709"/>
    </source>
</evidence>
<dbReference type="EMBL" id="GL996504">
    <property type="protein sequence ID" value="EGW31016.1"/>
    <property type="molecule type" value="Genomic_DNA"/>
</dbReference>
<proteinExistence type="predicted"/>
<name>G3AS57_SPAPN</name>
<sequence>MTIGGCLDYINYQRGEESIPELVPRKLSIQISSSKSDIILYLSLQLWGCYIIFRSSHSIGTTLLGVNSPVTLPSLCEEEKAKWWCSYYFMAITLQEGRMQGGGIATTSYPSLCEEEKARKKQGGGVATTLWLLSSLCKRKKQGGGVVTTSWPSLCKGKREQGDGIATPRAIETITTLLSSLCNKYGKGPEWWCAITLQPEEKARWWLWGYYFIIITLKWKEPKWWYSSFFYLSGYFSFCSSWLILSHYTATISDSAVIFLATISDSAKIFLGVA</sequence>
<dbReference type="InParanoid" id="G3AS57"/>
<evidence type="ECO:0000313" key="1">
    <source>
        <dbReference type="EMBL" id="EGW31016.1"/>
    </source>
</evidence>
<organism evidence="2">
    <name type="scientific">Spathaspora passalidarum (strain NRRL Y-27907 / 11-Y1)</name>
    <dbReference type="NCBI Taxonomy" id="619300"/>
    <lineage>
        <taxon>Eukaryota</taxon>
        <taxon>Fungi</taxon>
        <taxon>Dikarya</taxon>
        <taxon>Ascomycota</taxon>
        <taxon>Saccharomycotina</taxon>
        <taxon>Pichiomycetes</taxon>
        <taxon>Debaryomycetaceae</taxon>
        <taxon>Spathaspora</taxon>
    </lineage>
</organism>
<dbReference type="GeneID" id="18871639"/>
<accession>G3AS57</accession>
<reference evidence="1 2" key="1">
    <citation type="journal article" date="2011" name="Proc. Natl. Acad. Sci. U.S.A.">
        <title>Comparative genomics of xylose-fermenting fungi for enhanced biofuel production.</title>
        <authorList>
            <person name="Wohlbach D.J."/>
            <person name="Kuo A."/>
            <person name="Sato T.K."/>
            <person name="Potts K.M."/>
            <person name="Salamov A.A."/>
            <person name="LaButti K.M."/>
            <person name="Sun H."/>
            <person name="Clum A."/>
            <person name="Pangilinan J.L."/>
            <person name="Lindquist E.A."/>
            <person name="Lucas S."/>
            <person name="Lapidus A."/>
            <person name="Jin M."/>
            <person name="Gunawan C."/>
            <person name="Balan V."/>
            <person name="Dale B.E."/>
            <person name="Jeffries T.W."/>
            <person name="Zinkel R."/>
            <person name="Barry K.W."/>
            <person name="Grigoriev I.V."/>
            <person name="Gasch A.P."/>
        </authorList>
    </citation>
    <scope>NUCLEOTIDE SEQUENCE [LARGE SCALE GENOMIC DNA]</scope>
    <source>
        <strain evidence="2">NRRL Y-27907 / 11-Y1</strain>
    </source>
</reference>
<dbReference type="AlphaFoldDB" id="G3AS57"/>
<dbReference type="HOGENOM" id="CLU_1016228_0_0_1"/>
<dbReference type="KEGG" id="spaa:SPAPADRAFT_52201"/>